<dbReference type="Pfam" id="PF04675">
    <property type="entry name" value="DNA_ligase_A_N"/>
    <property type="match status" value="1"/>
</dbReference>
<dbReference type="InterPro" id="IPR001510">
    <property type="entry name" value="Znf_PARP"/>
</dbReference>
<evidence type="ECO:0000256" key="19">
    <source>
        <dbReference type="RuleBase" id="RU000617"/>
    </source>
</evidence>
<keyword evidence="11" id="KW-0862">Zinc</keyword>
<evidence type="ECO:0000256" key="17">
    <source>
        <dbReference type="ARBA" id="ARBA00023306"/>
    </source>
</evidence>
<dbReference type="InterPro" id="IPR036420">
    <property type="entry name" value="BRCT_dom_sf"/>
</dbReference>
<keyword evidence="5" id="KW-0132">Cell division</keyword>
<keyword evidence="13" id="KW-0460">Magnesium</keyword>
<keyword evidence="26" id="KW-1185">Reference proteome</keyword>
<dbReference type="AlphaFoldDB" id="A0A9N9XIU8"/>
<dbReference type="SUPFAM" id="SSF56091">
    <property type="entry name" value="DNA ligase/mRNA capping enzyme, catalytic domain"/>
    <property type="match status" value="1"/>
</dbReference>
<dbReference type="NCBIfam" id="TIGR00574">
    <property type="entry name" value="dnl1"/>
    <property type="match status" value="1"/>
</dbReference>
<keyword evidence="10" id="KW-0863">Zinc-finger</keyword>
<evidence type="ECO:0000256" key="15">
    <source>
        <dbReference type="ARBA" id="ARBA00023204"/>
    </source>
</evidence>
<dbReference type="InterPro" id="IPR036957">
    <property type="entry name" value="Znf_PARP_sf"/>
</dbReference>
<keyword evidence="12 19" id="KW-0067">ATP-binding</keyword>
<evidence type="ECO:0000256" key="14">
    <source>
        <dbReference type="ARBA" id="ARBA00023172"/>
    </source>
</evidence>
<proteinExistence type="inferred from homology"/>
<dbReference type="SMART" id="SM01336">
    <property type="entry name" value="zf-PARP"/>
    <property type="match status" value="1"/>
</dbReference>
<dbReference type="SUPFAM" id="SSF52113">
    <property type="entry name" value="BRCT domain"/>
    <property type="match status" value="1"/>
</dbReference>
<dbReference type="InterPro" id="IPR031916">
    <property type="entry name" value="LIG3_BRCT"/>
</dbReference>
<sequence>MSDEDDQVEEKPFAIERAKQGRALCKKCKKHCLQGEWRIAKLVPNPFGDGKMKSWHHIDCLFEQFLKQRKTTKRIEDPEEIDGWDALDKDLQDNILKQIEECDKFHGKAPTTPSKKKKTQASPTKPSAVDSNKEKDKHVKNEVVSDKKELFKDFRKLVLDIAMHDSHLDKTSCIKKVFSEKFPDSSFKDQIILWSRLLLPGVVQRVYNLKSKQLIKLFSRIFVTDQSDMLEHLELGDIGETIHKFFEESNKVKPNKKSKLTVKEVDVFLTRLSTLTKEDDQIEHFKSLIPKCTSNDLKMIIRLIKGDLRMGAGAKTVLDAVHVDAYQSYQTSRDLALVINEFMSNSKKHKADVVLMTPVLPMLAEACKSVEQAINKCPNGMYSEIKYDGERVQVHKQGSTFKYFSRSLKPVLAHKIAHFKEYIPKAFPNANDLILDSEILMMDTVSGNPLPFGTLGVHKQTEFKDATVCLFVFDCIYFNGRSLIKQPLTERKKILQDNMIEIPNRIMFSEMQKIHNKSELAKMIAKVLKQGLEGLVLKDLQSIYEPGKRHWLKVKKDYLFGGAMADSADLIVLGAWYGTGKKGGMMSVFLMGCYNPDADIFCTVTKVHTGHDDKTLEKLQNELDMIKISQDQSKVPKWLKCTKTMIPDFVARDPRKQPVWEITGAEFSKNVVHTANGISIRFPRVTKIRDDKDHQTATNLHELVKLYNASAENIDISLLTKDMDSSQNDKPAESPKKRKNTDSSEKTPNKKQKTIEKREKTGKQEKIPKQESNSAKKANKNKTTIFKGVKAVLEDEMKKDDHADIVKHFIDHGGEILLDEEQKVATHVLHYYNLIREPLVVCPYTARHVTFEWIEDSIEAGSLCDYRMYTVRWNPDG</sequence>
<dbReference type="Gene3D" id="2.40.50.140">
    <property type="entry name" value="Nucleic acid-binding proteins"/>
    <property type="match status" value="1"/>
</dbReference>
<dbReference type="Gene3D" id="3.30.470.30">
    <property type="entry name" value="DNA ligase/mRNA capping enzyme"/>
    <property type="match status" value="1"/>
</dbReference>
<dbReference type="FunFam" id="3.30.470.30:FF:000003">
    <property type="entry name" value="DNA ligase"/>
    <property type="match status" value="1"/>
</dbReference>
<dbReference type="Gene3D" id="3.40.50.10190">
    <property type="entry name" value="BRCT domain"/>
    <property type="match status" value="1"/>
</dbReference>
<evidence type="ECO:0000256" key="13">
    <source>
        <dbReference type="ARBA" id="ARBA00022842"/>
    </source>
</evidence>
<comment type="cofactor">
    <cofactor evidence="1">
        <name>Mg(2+)</name>
        <dbReference type="ChEBI" id="CHEBI:18420"/>
    </cofactor>
</comment>
<dbReference type="InterPro" id="IPR012310">
    <property type="entry name" value="DNA_ligase_ATP-dep_cent"/>
</dbReference>
<dbReference type="PROSITE" id="PS50172">
    <property type="entry name" value="BRCT"/>
    <property type="match status" value="1"/>
</dbReference>
<dbReference type="Pfam" id="PF04679">
    <property type="entry name" value="DNA_ligase_A_C"/>
    <property type="match status" value="1"/>
</dbReference>
<feature type="domain" description="ATP-dependent DNA ligase family profile" evidence="23">
    <location>
        <begin position="461"/>
        <end position="595"/>
    </location>
</feature>
<dbReference type="Pfam" id="PF01068">
    <property type="entry name" value="DNA_ligase_A_M"/>
    <property type="match status" value="1"/>
</dbReference>
<dbReference type="Pfam" id="PF16759">
    <property type="entry name" value="LIG3_BRCT"/>
    <property type="match status" value="1"/>
</dbReference>
<evidence type="ECO:0000256" key="10">
    <source>
        <dbReference type="ARBA" id="ARBA00022771"/>
    </source>
</evidence>
<evidence type="ECO:0000256" key="12">
    <source>
        <dbReference type="ARBA" id="ARBA00022840"/>
    </source>
</evidence>
<dbReference type="CDD" id="cd07902">
    <property type="entry name" value="Adenylation_DNA_ligase_III"/>
    <property type="match status" value="1"/>
</dbReference>
<keyword evidence="14 19" id="KW-0233">DNA recombination</keyword>
<dbReference type="Gene3D" id="3.30.1740.10">
    <property type="entry name" value="Zinc finger, PARP-type"/>
    <property type="match status" value="1"/>
</dbReference>
<keyword evidence="15 19" id="KW-0234">DNA repair</keyword>
<keyword evidence="16" id="KW-0539">Nucleus</keyword>
<evidence type="ECO:0000256" key="3">
    <source>
        <dbReference type="ARBA" id="ARBA00007572"/>
    </source>
</evidence>
<evidence type="ECO:0000259" key="22">
    <source>
        <dbReference type="PROSITE" id="PS50064"/>
    </source>
</evidence>
<dbReference type="InterPro" id="IPR050191">
    <property type="entry name" value="ATP-dep_DNA_ligase"/>
</dbReference>
<dbReference type="Gene3D" id="1.10.3260.10">
    <property type="entry name" value="DNA ligase, ATP-dependent, N-terminal domain"/>
    <property type="match status" value="1"/>
</dbReference>
<dbReference type="GO" id="GO:0006273">
    <property type="term" value="P:lagging strand elongation"/>
    <property type="evidence" value="ECO:0007669"/>
    <property type="project" value="TreeGrafter"/>
</dbReference>
<evidence type="ECO:0000256" key="1">
    <source>
        <dbReference type="ARBA" id="ARBA00001946"/>
    </source>
</evidence>
<dbReference type="OrthoDB" id="206088at2759"/>
<dbReference type="InterPro" id="IPR012308">
    <property type="entry name" value="DNA_ligase_ATP-dep_N"/>
</dbReference>
<dbReference type="FunFam" id="2.40.50.140:FF:000085">
    <property type="entry name" value="DNA ligase"/>
    <property type="match status" value="1"/>
</dbReference>
<comment type="catalytic activity">
    <reaction evidence="18 19">
        <text>ATP + (deoxyribonucleotide)n-3'-hydroxyl + 5'-phospho-(deoxyribonucleotide)m = (deoxyribonucleotide)n+m + AMP + diphosphate.</text>
        <dbReference type="EC" id="6.5.1.1"/>
    </reaction>
</comment>
<feature type="region of interest" description="Disordered" evidence="21">
    <location>
        <begin position="106"/>
        <end position="139"/>
    </location>
</feature>
<feature type="domain" description="BRCT" evidence="24">
    <location>
        <begin position="781"/>
        <end position="871"/>
    </location>
</feature>
<dbReference type="GO" id="GO:0051301">
    <property type="term" value="P:cell division"/>
    <property type="evidence" value="ECO:0007669"/>
    <property type="project" value="UniProtKB-KW"/>
</dbReference>
<evidence type="ECO:0000256" key="21">
    <source>
        <dbReference type="SAM" id="MobiDB-lite"/>
    </source>
</evidence>
<dbReference type="InterPro" id="IPR012340">
    <property type="entry name" value="NA-bd_OB-fold"/>
</dbReference>
<feature type="compositionally biased region" description="Basic and acidic residues" evidence="21">
    <location>
        <begin position="730"/>
        <end position="769"/>
    </location>
</feature>
<keyword evidence="6" id="KW-0235">DNA replication</keyword>
<dbReference type="PROSITE" id="PS50160">
    <property type="entry name" value="DNA_LIGASE_A3"/>
    <property type="match status" value="1"/>
</dbReference>
<dbReference type="Pfam" id="PF00645">
    <property type="entry name" value="zf-PARP"/>
    <property type="match status" value="1"/>
</dbReference>
<evidence type="ECO:0000313" key="26">
    <source>
        <dbReference type="Proteomes" id="UP001153709"/>
    </source>
</evidence>
<evidence type="ECO:0000256" key="6">
    <source>
        <dbReference type="ARBA" id="ARBA00022705"/>
    </source>
</evidence>
<dbReference type="Gene3D" id="3.30.1490.70">
    <property type="match status" value="1"/>
</dbReference>
<feature type="domain" description="PARP-type" evidence="22">
    <location>
        <begin position="13"/>
        <end position="103"/>
    </location>
</feature>
<dbReference type="GO" id="GO:0003910">
    <property type="term" value="F:DNA ligase (ATP) activity"/>
    <property type="evidence" value="ECO:0007669"/>
    <property type="project" value="UniProtKB-EC"/>
</dbReference>
<dbReference type="InterPro" id="IPR036599">
    <property type="entry name" value="DNA_ligase_N_sf"/>
</dbReference>
<reference evidence="25" key="1">
    <citation type="submission" date="2022-01" db="EMBL/GenBank/DDBJ databases">
        <authorList>
            <person name="King R."/>
        </authorList>
    </citation>
    <scope>NUCLEOTIDE SEQUENCE</scope>
</reference>
<dbReference type="GO" id="GO:0070421">
    <property type="term" value="C:DNA ligase III-XRCC1 complex"/>
    <property type="evidence" value="ECO:0007669"/>
    <property type="project" value="TreeGrafter"/>
</dbReference>
<dbReference type="GO" id="GO:0008270">
    <property type="term" value="F:zinc ion binding"/>
    <property type="evidence" value="ECO:0007669"/>
    <property type="project" value="UniProtKB-KW"/>
</dbReference>
<keyword evidence="8 19" id="KW-0547">Nucleotide-binding</keyword>
<evidence type="ECO:0000256" key="8">
    <source>
        <dbReference type="ARBA" id="ARBA00022741"/>
    </source>
</evidence>
<gene>
    <name evidence="25" type="ORF">DIABBA_LOCUS13686</name>
</gene>
<dbReference type="InterPro" id="IPR012309">
    <property type="entry name" value="DNA_ligase_ATP-dep_C"/>
</dbReference>
<dbReference type="PROSITE" id="PS00697">
    <property type="entry name" value="DNA_LIGASE_A1"/>
    <property type="match status" value="1"/>
</dbReference>
<evidence type="ECO:0000259" key="23">
    <source>
        <dbReference type="PROSITE" id="PS50160"/>
    </source>
</evidence>
<feature type="region of interest" description="Disordered" evidence="21">
    <location>
        <begin position="720"/>
        <end position="779"/>
    </location>
</feature>
<dbReference type="GO" id="GO:0005524">
    <property type="term" value="F:ATP binding"/>
    <property type="evidence" value="ECO:0007669"/>
    <property type="project" value="UniProtKB-KW"/>
</dbReference>
<dbReference type="PANTHER" id="PTHR45674:SF9">
    <property type="entry name" value="DNA LIGASE 3"/>
    <property type="match status" value="1"/>
</dbReference>
<dbReference type="InterPro" id="IPR016059">
    <property type="entry name" value="DNA_ligase_ATP-dep_CS"/>
</dbReference>
<keyword evidence="7" id="KW-0479">Metal-binding</keyword>
<dbReference type="PROSITE" id="PS50064">
    <property type="entry name" value="ZF_PARP_2"/>
    <property type="match status" value="1"/>
</dbReference>
<keyword evidence="9 19" id="KW-0227">DNA damage</keyword>
<dbReference type="InterPro" id="IPR001357">
    <property type="entry name" value="BRCT_dom"/>
</dbReference>
<protein>
    <recommendedName>
        <fullName evidence="19">DNA ligase</fullName>
        <ecNumber evidence="19">6.5.1.1</ecNumber>
    </recommendedName>
</protein>
<dbReference type="PROSITE" id="PS00333">
    <property type="entry name" value="DNA_LIGASE_A2"/>
    <property type="match status" value="1"/>
</dbReference>
<dbReference type="SUPFAM" id="SSF117018">
    <property type="entry name" value="ATP-dependent DNA ligase DNA-binding domain"/>
    <property type="match status" value="1"/>
</dbReference>
<dbReference type="EMBL" id="OU898284">
    <property type="protein sequence ID" value="CAG9841094.1"/>
    <property type="molecule type" value="Genomic_DNA"/>
</dbReference>
<keyword evidence="4 19" id="KW-0436">Ligase</keyword>
<evidence type="ECO:0000256" key="18">
    <source>
        <dbReference type="ARBA" id="ARBA00034003"/>
    </source>
</evidence>
<dbReference type="Proteomes" id="UP001153709">
    <property type="component" value="Chromosome 9"/>
</dbReference>
<dbReference type="GO" id="GO:0071897">
    <property type="term" value="P:DNA biosynthetic process"/>
    <property type="evidence" value="ECO:0007669"/>
    <property type="project" value="InterPro"/>
</dbReference>
<dbReference type="GO" id="GO:0006310">
    <property type="term" value="P:DNA recombination"/>
    <property type="evidence" value="ECO:0007669"/>
    <property type="project" value="UniProtKB-KW"/>
</dbReference>
<name>A0A9N9XIU8_DIABA</name>
<dbReference type="SUPFAM" id="SSF57716">
    <property type="entry name" value="Glucocorticoid receptor-like (DNA-binding domain)"/>
    <property type="match status" value="1"/>
</dbReference>
<evidence type="ECO:0000256" key="4">
    <source>
        <dbReference type="ARBA" id="ARBA00022598"/>
    </source>
</evidence>
<evidence type="ECO:0000256" key="11">
    <source>
        <dbReference type="ARBA" id="ARBA00022833"/>
    </source>
</evidence>
<evidence type="ECO:0000259" key="24">
    <source>
        <dbReference type="PROSITE" id="PS50172"/>
    </source>
</evidence>
<dbReference type="SUPFAM" id="SSF50249">
    <property type="entry name" value="Nucleic acid-binding proteins"/>
    <property type="match status" value="1"/>
</dbReference>
<evidence type="ECO:0000313" key="25">
    <source>
        <dbReference type="EMBL" id="CAG9841094.1"/>
    </source>
</evidence>
<comment type="subcellular location">
    <subcellularLocation>
        <location evidence="2">Nucleus</location>
    </subcellularLocation>
</comment>
<dbReference type="CDD" id="cd07967">
    <property type="entry name" value="OBF_DNA_ligase_III"/>
    <property type="match status" value="1"/>
</dbReference>
<keyword evidence="17" id="KW-0131">Cell cycle</keyword>
<organism evidence="25 26">
    <name type="scientific">Diabrotica balteata</name>
    <name type="common">Banded cucumber beetle</name>
    <dbReference type="NCBI Taxonomy" id="107213"/>
    <lineage>
        <taxon>Eukaryota</taxon>
        <taxon>Metazoa</taxon>
        <taxon>Ecdysozoa</taxon>
        <taxon>Arthropoda</taxon>
        <taxon>Hexapoda</taxon>
        <taxon>Insecta</taxon>
        <taxon>Pterygota</taxon>
        <taxon>Neoptera</taxon>
        <taxon>Endopterygota</taxon>
        <taxon>Coleoptera</taxon>
        <taxon>Polyphaga</taxon>
        <taxon>Cucujiformia</taxon>
        <taxon>Chrysomeloidea</taxon>
        <taxon>Chrysomelidae</taxon>
        <taxon>Galerucinae</taxon>
        <taxon>Diabroticina</taxon>
        <taxon>Diabroticites</taxon>
        <taxon>Diabrotica</taxon>
    </lineage>
</organism>
<dbReference type="EC" id="6.5.1.1" evidence="19"/>
<evidence type="ECO:0000256" key="20">
    <source>
        <dbReference type="RuleBase" id="RU004196"/>
    </source>
</evidence>
<dbReference type="InterPro" id="IPR000977">
    <property type="entry name" value="DNA_ligase_ATP-dep"/>
</dbReference>
<evidence type="ECO:0000256" key="5">
    <source>
        <dbReference type="ARBA" id="ARBA00022618"/>
    </source>
</evidence>
<accession>A0A9N9XIU8</accession>
<evidence type="ECO:0000256" key="7">
    <source>
        <dbReference type="ARBA" id="ARBA00022723"/>
    </source>
</evidence>
<comment type="similarity">
    <text evidence="3 20">Belongs to the ATP-dependent DNA ligase family.</text>
</comment>
<evidence type="ECO:0000256" key="2">
    <source>
        <dbReference type="ARBA" id="ARBA00004123"/>
    </source>
</evidence>
<evidence type="ECO:0000256" key="9">
    <source>
        <dbReference type="ARBA" id="ARBA00022763"/>
    </source>
</evidence>
<dbReference type="PANTHER" id="PTHR45674">
    <property type="entry name" value="DNA LIGASE 1/3 FAMILY MEMBER"/>
    <property type="match status" value="1"/>
</dbReference>
<evidence type="ECO:0000256" key="16">
    <source>
        <dbReference type="ARBA" id="ARBA00023242"/>
    </source>
</evidence>
<dbReference type="GO" id="GO:0003677">
    <property type="term" value="F:DNA binding"/>
    <property type="evidence" value="ECO:0007669"/>
    <property type="project" value="InterPro"/>
</dbReference>
<dbReference type="GO" id="GO:0006302">
    <property type="term" value="P:double-strand break repair"/>
    <property type="evidence" value="ECO:0007669"/>
    <property type="project" value="TreeGrafter"/>
</dbReference>